<name>A0A0W0G278_MONRR</name>
<gene>
    <name evidence="1" type="ORF">WG66_4715</name>
</gene>
<accession>A0A0W0G278</accession>
<dbReference type="Proteomes" id="UP000054988">
    <property type="component" value="Unassembled WGS sequence"/>
</dbReference>
<reference evidence="1 2" key="1">
    <citation type="submission" date="2015-12" db="EMBL/GenBank/DDBJ databases">
        <title>Draft genome sequence of Moniliophthora roreri, the causal agent of frosty pod rot of cacao.</title>
        <authorList>
            <person name="Aime M.C."/>
            <person name="Diaz-Valderrama J.R."/>
            <person name="Kijpornyongpan T."/>
            <person name="Phillips-Mora W."/>
        </authorList>
    </citation>
    <scope>NUCLEOTIDE SEQUENCE [LARGE SCALE GENOMIC DNA]</scope>
    <source>
        <strain evidence="1 2">MCA 2952</strain>
    </source>
</reference>
<evidence type="ECO:0000313" key="1">
    <source>
        <dbReference type="EMBL" id="KTB42686.1"/>
    </source>
</evidence>
<organism evidence="1 2">
    <name type="scientific">Moniliophthora roreri</name>
    <name type="common">Frosty pod rot fungus</name>
    <name type="synonym">Monilia roreri</name>
    <dbReference type="NCBI Taxonomy" id="221103"/>
    <lineage>
        <taxon>Eukaryota</taxon>
        <taxon>Fungi</taxon>
        <taxon>Dikarya</taxon>
        <taxon>Basidiomycota</taxon>
        <taxon>Agaricomycotina</taxon>
        <taxon>Agaricomycetes</taxon>
        <taxon>Agaricomycetidae</taxon>
        <taxon>Agaricales</taxon>
        <taxon>Marasmiineae</taxon>
        <taxon>Marasmiaceae</taxon>
        <taxon>Moniliophthora</taxon>
    </lineage>
</organism>
<dbReference type="EMBL" id="LATX01001304">
    <property type="protein sequence ID" value="KTB42686.1"/>
    <property type="molecule type" value="Genomic_DNA"/>
</dbReference>
<proteinExistence type="predicted"/>
<evidence type="ECO:0000313" key="2">
    <source>
        <dbReference type="Proteomes" id="UP000054988"/>
    </source>
</evidence>
<comment type="caution">
    <text evidence="1">The sequence shown here is derived from an EMBL/GenBank/DDBJ whole genome shotgun (WGS) entry which is preliminary data.</text>
</comment>
<dbReference type="AlphaFoldDB" id="A0A0W0G278"/>
<protein>
    <submittedName>
        <fullName evidence="1">Uncharacterized protein</fullName>
    </submittedName>
</protein>
<sequence length="218" mass="25146">MPFFLTVSFGVTSSDWAPIPPSYHIIHEIIMEELGQQHARSDAPSVFIKDICGLATQIDAQAKRCPYNRDALTILAHRVCQIVYLIFHTFNEIPLQTDDDKTLWNIQYTQRGTKLKDLLDNIKEFVDMQVHRYRLVGILLRDHATIETYMERLYEAARPFKPPRPSEIPEYARMLAVVYSSQPVFEDSQSRSDVPMNIKGMMNSVVEKIRALEFASNP</sequence>